<dbReference type="PANTHER" id="PTHR44379">
    <property type="entry name" value="OXIDOREDUCTASE WITH IRON-SULFUR SUBUNIT"/>
    <property type="match status" value="1"/>
</dbReference>
<dbReference type="GO" id="GO:0046872">
    <property type="term" value="F:metal ion binding"/>
    <property type="evidence" value="ECO:0007669"/>
    <property type="project" value="UniProtKB-KW"/>
</dbReference>
<protein>
    <submittedName>
        <fullName evidence="7">Carbon-monoxide dehydrogenase small subunit</fullName>
    </submittedName>
</protein>
<keyword evidence="8" id="KW-1185">Reference proteome</keyword>
<dbReference type="Proteomes" id="UP000183954">
    <property type="component" value="Unassembled WGS sequence"/>
</dbReference>
<keyword evidence="3" id="KW-0560">Oxidoreductase</keyword>
<keyword evidence="4" id="KW-0408">Iron</keyword>
<dbReference type="InterPro" id="IPR002888">
    <property type="entry name" value="2Fe-2S-bd"/>
</dbReference>
<keyword evidence="1" id="KW-0001">2Fe-2S</keyword>
<reference evidence="8" key="1">
    <citation type="submission" date="2016-11" db="EMBL/GenBank/DDBJ databases">
        <authorList>
            <person name="Varghese N."/>
            <person name="Submissions S."/>
        </authorList>
    </citation>
    <scope>NUCLEOTIDE SEQUENCE [LARGE SCALE GENOMIC DNA]</scope>
    <source>
        <strain evidence="8">DSM 15449</strain>
    </source>
</reference>
<dbReference type="EMBL" id="FQXJ01000010">
    <property type="protein sequence ID" value="SHI19759.1"/>
    <property type="molecule type" value="Genomic_DNA"/>
</dbReference>
<dbReference type="InterPro" id="IPR036010">
    <property type="entry name" value="2Fe-2S_ferredoxin-like_sf"/>
</dbReference>
<dbReference type="SUPFAM" id="SSF54292">
    <property type="entry name" value="2Fe-2S ferredoxin-like"/>
    <property type="match status" value="1"/>
</dbReference>
<evidence type="ECO:0000256" key="5">
    <source>
        <dbReference type="ARBA" id="ARBA00023014"/>
    </source>
</evidence>
<organism evidence="7 8">
    <name type="scientific">Desulfosporosinus lacus DSM 15449</name>
    <dbReference type="NCBI Taxonomy" id="1121420"/>
    <lineage>
        <taxon>Bacteria</taxon>
        <taxon>Bacillati</taxon>
        <taxon>Bacillota</taxon>
        <taxon>Clostridia</taxon>
        <taxon>Eubacteriales</taxon>
        <taxon>Desulfitobacteriaceae</taxon>
        <taxon>Desulfosporosinus</taxon>
    </lineage>
</organism>
<dbReference type="PANTHER" id="PTHR44379:SF5">
    <property type="entry name" value="OXIDOREDUCTASE WITH IRON-SULFUR SUBUNIT"/>
    <property type="match status" value="1"/>
</dbReference>
<dbReference type="GO" id="GO:0016491">
    <property type="term" value="F:oxidoreductase activity"/>
    <property type="evidence" value="ECO:0007669"/>
    <property type="project" value="UniProtKB-KW"/>
</dbReference>
<dbReference type="AlphaFoldDB" id="A0A1M5Z6B4"/>
<gene>
    <name evidence="7" type="ORF">SAMN02746098_02998</name>
</gene>
<dbReference type="OrthoDB" id="9796880at2"/>
<evidence type="ECO:0000313" key="7">
    <source>
        <dbReference type="EMBL" id="SHI19759.1"/>
    </source>
</evidence>
<sequence length="172" mass="18445">MGEINRSPYESTITLTVNGDTHLFRLGEGCHEVSPSHTLAFTLRERLGLTGTKISCDRGACGCCTVMMDGKAVLSCMLLTVECEEKVISTIEGLGDPITGSIDPIQQSFIDHTAFQCGFCTPGIIMSTKALLTENPSPTRGEVQEALAGNFCRCNSHYHVLDAVMAVTRKGG</sequence>
<keyword evidence="2" id="KW-0479">Metal-binding</keyword>
<evidence type="ECO:0000259" key="6">
    <source>
        <dbReference type="PROSITE" id="PS51085"/>
    </source>
</evidence>
<dbReference type="Gene3D" id="3.10.20.30">
    <property type="match status" value="1"/>
</dbReference>
<evidence type="ECO:0000313" key="8">
    <source>
        <dbReference type="Proteomes" id="UP000183954"/>
    </source>
</evidence>
<dbReference type="Pfam" id="PF01799">
    <property type="entry name" value="Fer2_2"/>
    <property type="match status" value="1"/>
</dbReference>
<dbReference type="STRING" id="1121420.SAMN02746098_02998"/>
<dbReference type="SUPFAM" id="SSF47741">
    <property type="entry name" value="CO dehydrogenase ISP C-domain like"/>
    <property type="match status" value="1"/>
</dbReference>
<keyword evidence="5" id="KW-0411">Iron-sulfur</keyword>
<dbReference type="InterPro" id="IPR012675">
    <property type="entry name" value="Beta-grasp_dom_sf"/>
</dbReference>
<dbReference type="RefSeq" id="WP_073030527.1">
    <property type="nucleotide sequence ID" value="NZ_FQXJ01000010.1"/>
</dbReference>
<dbReference type="InterPro" id="IPR036884">
    <property type="entry name" value="2Fe-2S-bd_dom_sf"/>
</dbReference>
<name>A0A1M5Z6B4_9FIRM</name>
<feature type="domain" description="2Fe-2S ferredoxin-type" evidence="6">
    <location>
        <begin position="11"/>
        <end position="94"/>
    </location>
</feature>
<dbReference type="InterPro" id="IPR051452">
    <property type="entry name" value="Diverse_Oxidoreductases"/>
</dbReference>
<evidence type="ECO:0000256" key="4">
    <source>
        <dbReference type="ARBA" id="ARBA00023004"/>
    </source>
</evidence>
<evidence type="ECO:0000256" key="3">
    <source>
        <dbReference type="ARBA" id="ARBA00023002"/>
    </source>
</evidence>
<dbReference type="InterPro" id="IPR001041">
    <property type="entry name" value="2Fe-2S_ferredoxin-type"/>
</dbReference>
<dbReference type="GO" id="GO:0051537">
    <property type="term" value="F:2 iron, 2 sulfur cluster binding"/>
    <property type="evidence" value="ECO:0007669"/>
    <property type="project" value="UniProtKB-KW"/>
</dbReference>
<accession>A0A1M5Z6B4</accession>
<dbReference type="Gene3D" id="1.10.150.120">
    <property type="entry name" value="[2Fe-2S]-binding domain"/>
    <property type="match status" value="1"/>
</dbReference>
<dbReference type="PROSITE" id="PS51085">
    <property type="entry name" value="2FE2S_FER_2"/>
    <property type="match status" value="1"/>
</dbReference>
<evidence type="ECO:0000256" key="2">
    <source>
        <dbReference type="ARBA" id="ARBA00022723"/>
    </source>
</evidence>
<proteinExistence type="predicted"/>
<evidence type="ECO:0000256" key="1">
    <source>
        <dbReference type="ARBA" id="ARBA00022714"/>
    </source>
</evidence>